<feature type="region of interest" description="Disordered" evidence="1">
    <location>
        <begin position="261"/>
        <end position="570"/>
    </location>
</feature>
<feature type="region of interest" description="Disordered" evidence="1">
    <location>
        <begin position="608"/>
        <end position="645"/>
    </location>
</feature>
<keyword evidence="2" id="KW-0812">Transmembrane</keyword>
<sequence length="681" mass="73159">MGSVNLAHELAQWVLAAGISDQHQYEEMVWAKTKEVMTKFVDYMDTEDIIAYATPCGNAAWKHPNYLKDPPIYGQKVGDIIVCVLMVGALYFMNGWTIAQMPRTPEDDNSERIRDHLRCIIVHMFSEVLNATVCKSEWGTFYAWHIMAETAGTGGVSSALIQNRTCAKETFAHLKIRELDLNKQVAAWLTKNPTLKSAIKKVQGTEACGRERKRGWTLDNFLRHENTEDTERSQIVEIVGELKSGLGEVFKEIKQQVEKDIEQREQAKKQNLAHEGKNAEAATTQAATTPSPNVPTAKTKDKKSAGTNNDKNDETKVQNTGEKNGDHKNTGEKSPTPAAPSVRAAPSPERSAPGSASSPTESQPQAPASPVLRASPPAPPPPPPQDGSATGGDGTENKTQETSTDQAAKHVSGKITTIHTDKKSAHDKSPKSVDDCNRLQNGKQEQIIECLNKAELEDTRQKDAPDDPDENRTGTWVVFGGVPNTKVSVGISPTIDPSATVPSGSSGADKTASKYTPDTDRKEPAAEPPPQEKDSKERSAEQVPTNGQAGSSGHTGPAGLKGETGNTAVDGGAWNFVGVDIESLDKMSNPDLYSDDKQQGAGFRWSLDINAHGNSPAQGFVPPAGEPRPSGSPTEPSAEPTDNGPLVPDLTAAVLTATTPILLVVTAVTVALLGYSLWKSY</sequence>
<feature type="compositionally biased region" description="Basic and acidic residues" evidence="1">
    <location>
        <begin position="419"/>
        <end position="437"/>
    </location>
</feature>
<reference evidence="3 4" key="1">
    <citation type="submission" date="2014-03" db="EMBL/GenBank/DDBJ databases">
        <title>The Genome Sequence of Plasmodium fragile nilgiri.</title>
        <authorList>
            <consortium name="The Broad Institute Genomics Platform"/>
            <consortium name="The Broad Institute Genome Sequencing Center for Infectious Disease"/>
            <person name="Neafsey D."/>
            <person name="Duraisingh M."/>
            <person name="Young S.K."/>
            <person name="Zeng Q."/>
            <person name="Gargeya S."/>
            <person name="Abouelleil A."/>
            <person name="Alvarado L."/>
            <person name="Chapman S.B."/>
            <person name="Gainer-Dewar J."/>
            <person name="Goldberg J."/>
            <person name="Griggs A."/>
            <person name="Gujja S."/>
            <person name="Hansen M."/>
            <person name="Howarth C."/>
            <person name="Imamovic A."/>
            <person name="Larimer J."/>
            <person name="Pearson M."/>
            <person name="Poon T.W."/>
            <person name="Priest M."/>
            <person name="Roberts A."/>
            <person name="Saif S."/>
            <person name="Shea T."/>
            <person name="Sykes S."/>
            <person name="Wortman J."/>
            <person name="Nusbaum C."/>
            <person name="Birren B."/>
        </authorList>
    </citation>
    <scope>NUCLEOTIDE SEQUENCE [LARGE SCALE GENOMIC DNA]</scope>
    <source>
        <strain evidence="4">nilgiri</strain>
    </source>
</reference>
<gene>
    <name evidence="3" type="ORF">AK88_05054</name>
</gene>
<feature type="compositionally biased region" description="Basic and acidic residues" evidence="1">
    <location>
        <begin position="517"/>
        <end position="540"/>
    </location>
</feature>
<proteinExistence type="predicted"/>
<evidence type="ECO:0000313" key="3">
    <source>
        <dbReference type="EMBL" id="KJP85321.1"/>
    </source>
</evidence>
<feature type="compositionally biased region" description="Low complexity" evidence="1">
    <location>
        <begin position="279"/>
        <end position="289"/>
    </location>
</feature>
<keyword evidence="4" id="KW-1185">Reference proteome</keyword>
<dbReference type="AlphaFoldDB" id="A0A0D9QHX8"/>
<dbReference type="EMBL" id="KQ001733">
    <property type="protein sequence ID" value="KJP85321.1"/>
    <property type="molecule type" value="Genomic_DNA"/>
</dbReference>
<feature type="compositionally biased region" description="Basic and acidic residues" evidence="1">
    <location>
        <begin position="298"/>
        <end position="316"/>
    </location>
</feature>
<organism evidence="3 4">
    <name type="scientific">Plasmodium fragile</name>
    <dbReference type="NCBI Taxonomy" id="5857"/>
    <lineage>
        <taxon>Eukaryota</taxon>
        <taxon>Sar</taxon>
        <taxon>Alveolata</taxon>
        <taxon>Apicomplexa</taxon>
        <taxon>Aconoidasida</taxon>
        <taxon>Haemosporida</taxon>
        <taxon>Plasmodiidae</taxon>
        <taxon>Plasmodium</taxon>
        <taxon>Plasmodium (Plasmodium)</taxon>
    </lineage>
</organism>
<dbReference type="Proteomes" id="UP000054561">
    <property type="component" value="Unassembled WGS sequence"/>
</dbReference>
<feature type="compositionally biased region" description="Polar residues" evidence="1">
    <location>
        <begin position="542"/>
        <end position="554"/>
    </location>
</feature>
<feature type="compositionally biased region" description="Polar residues" evidence="1">
    <location>
        <begin position="495"/>
        <end position="516"/>
    </location>
</feature>
<evidence type="ECO:0000256" key="1">
    <source>
        <dbReference type="SAM" id="MobiDB-lite"/>
    </source>
</evidence>
<dbReference type="RefSeq" id="XP_012338079.1">
    <property type="nucleotide sequence ID" value="XM_012482656.1"/>
</dbReference>
<feature type="compositionally biased region" description="Pro residues" evidence="1">
    <location>
        <begin position="376"/>
        <end position="385"/>
    </location>
</feature>
<protein>
    <submittedName>
        <fullName evidence="3">Uncharacterized protein</fullName>
    </submittedName>
</protein>
<keyword evidence="2" id="KW-0472">Membrane</keyword>
<evidence type="ECO:0000313" key="4">
    <source>
        <dbReference type="Proteomes" id="UP000054561"/>
    </source>
</evidence>
<accession>A0A0D9QHX8</accession>
<dbReference type="VEuPathDB" id="PlasmoDB:AK88_05054"/>
<keyword evidence="2" id="KW-1133">Transmembrane helix</keyword>
<feature type="compositionally biased region" description="Low complexity" evidence="1">
    <location>
        <begin position="334"/>
        <end position="359"/>
    </location>
</feature>
<feature type="compositionally biased region" description="Low complexity" evidence="1">
    <location>
        <begin position="366"/>
        <end position="375"/>
    </location>
</feature>
<feature type="compositionally biased region" description="Basic and acidic residues" evidence="1">
    <location>
        <begin position="261"/>
        <end position="278"/>
    </location>
</feature>
<name>A0A0D9QHX8_PLAFR</name>
<feature type="transmembrane region" description="Helical" evidence="2">
    <location>
        <begin position="650"/>
        <end position="678"/>
    </location>
</feature>
<dbReference type="GeneID" id="24270368"/>
<evidence type="ECO:0000256" key="2">
    <source>
        <dbReference type="SAM" id="Phobius"/>
    </source>
</evidence>
<feature type="compositionally biased region" description="Basic and acidic residues" evidence="1">
    <location>
        <begin position="452"/>
        <end position="465"/>
    </location>
</feature>